<dbReference type="SMART" id="SM00353">
    <property type="entry name" value="HLH"/>
    <property type="match status" value="1"/>
</dbReference>
<feature type="compositionally biased region" description="Basic and acidic residues" evidence="1">
    <location>
        <begin position="954"/>
        <end position="971"/>
    </location>
</feature>
<feature type="compositionally biased region" description="Low complexity" evidence="1">
    <location>
        <begin position="1834"/>
        <end position="1846"/>
    </location>
</feature>
<feature type="region of interest" description="Disordered" evidence="1">
    <location>
        <begin position="805"/>
        <end position="860"/>
    </location>
</feature>
<feature type="compositionally biased region" description="Low complexity" evidence="1">
    <location>
        <begin position="944"/>
        <end position="953"/>
    </location>
</feature>
<comment type="caution">
    <text evidence="3">The sequence shown here is derived from an EMBL/GenBank/DDBJ whole genome shotgun (WGS) entry which is preliminary data.</text>
</comment>
<feature type="compositionally biased region" description="Low complexity" evidence="1">
    <location>
        <begin position="1011"/>
        <end position="1026"/>
    </location>
</feature>
<evidence type="ECO:0000259" key="2">
    <source>
        <dbReference type="PROSITE" id="PS50888"/>
    </source>
</evidence>
<dbReference type="GO" id="GO:0046983">
    <property type="term" value="F:protein dimerization activity"/>
    <property type="evidence" value="ECO:0007669"/>
    <property type="project" value="InterPro"/>
</dbReference>
<feature type="compositionally biased region" description="Polar residues" evidence="1">
    <location>
        <begin position="810"/>
        <end position="822"/>
    </location>
</feature>
<feature type="region of interest" description="Disordered" evidence="1">
    <location>
        <begin position="896"/>
        <end position="1045"/>
    </location>
</feature>
<evidence type="ECO:0000256" key="1">
    <source>
        <dbReference type="SAM" id="MobiDB-lite"/>
    </source>
</evidence>
<feature type="region of interest" description="Disordered" evidence="1">
    <location>
        <begin position="2323"/>
        <end position="2351"/>
    </location>
</feature>
<feature type="compositionally biased region" description="Polar residues" evidence="1">
    <location>
        <begin position="666"/>
        <end position="682"/>
    </location>
</feature>
<feature type="compositionally biased region" description="Basic residues" evidence="1">
    <location>
        <begin position="2192"/>
        <end position="2205"/>
    </location>
</feature>
<proteinExistence type="predicted"/>
<dbReference type="Gene3D" id="4.10.280.10">
    <property type="entry name" value="Helix-loop-helix DNA-binding domain"/>
    <property type="match status" value="1"/>
</dbReference>
<dbReference type="InterPro" id="IPR011598">
    <property type="entry name" value="bHLH_dom"/>
</dbReference>
<dbReference type="Pfam" id="PF00010">
    <property type="entry name" value="HLH"/>
    <property type="match status" value="1"/>
</dbReference>
<feature type="region of interest" description="Disordered" evidence="1">
    <location>
        <begin position="471"/>
        <end position="545"/>
    </location>
</feature>
<feature type="compositionally biased region" description="Basic residues" evidence="1">
    <location>
        <begin position="2330"/>
        <end position="2339"/>
    </location>
</feature>
<keyword evidence="4" id="KW-1185">Reference proteome</keyword>
<feature type="compositionally biased region" description="Polar residues" evidence="1">
    <location>
        <begin position="471"/>
        <end position="486"/>
    </location>
</feature>
<feature type="compositionally biased region" description="Basic and acidic residues" evidence="1">
    <location>
        <begin position="738"/>
        <end position="750"/>
    </location>
</feature>
<feature type="compositionally biased region" description="Basic and acidic residues" evidence="1">
    <location>
        <begin position="1819"/>
        <end position="1833"/>
    </location>
</feature>
<feature type="compositionally biased region" description="Polar residues" evidence="1">
    <location>
        <begin position="690"/>
        <end position="711"/>
    </location>
</feature>
<dbReference type="EMBL" id="KZ308133">
    <property type="protein sequence ID" value="KAG8222423.1"/>
    <property type="molecule type" value="Genomic_DNA"/>
</dbReference>
<feature type="region of interest" description="Disordered" evidence="1">
    <location>
        <begin position="1135"/>
        <end position="1170"/>
    </location>
</feature>
<gene>
    <name evidence="3" type="ORF">J437_LFUL008420</name>
</gene>
<dbReference type="CDD" id="cd00083">
    <property type="entry name" value="bHLH_SF"/>
    <property type="match status" value="1"/>
</dbReference>
<feature type="region of interest" description="Disordered" evidence="1">
    <location>
        <begin position="132"/>
        <end position="222"/>
    </location>
</feature>
<name>A0A8K0NUI0_LADFU</name>
<feature type="compositionally biased region" description="Polar residues" evidence="1">
    <location>
        <begin position="596"/>
        <end position="607"/>
    </location>
</feature>
<feature type="region of interest" description="Disordered" evidence="1">
    <location>
        <begin position="1805"/>
        <end position="1884"/>
    </location>
</feature>
<feature type="region of interest" description="Disordered" evidence="1">
    <location>
        <begin position="581"/>
        <end position="607"/>
    </location>
</feature>
<feature type="region of interest" description="Disordered" evidence="1">
    <location>
        <begin position="666"/>
        <end position="762"/>
    </location>
</feature>
<feature type="compositionally biased region" description="Low complexity" evidence="1">
    <location>
        <begin position="187"/>
        <end position="207"/>
    </location>
</feature>
<evidence type="ECO:0000313" key="3">
    <source>
        <dbReference type="EMBL" id="KAG8222423.1"/>
    </source>
</evidence>
<feature type="compositionally biased region" description="Basic and acidic residues" evidence="1">
    <location>
        <begin position="493"/>
        <end position="503"/>
    </location>
</feature>
<feature type="compositionally biased region" description="Basic residues" evidence="1">
    <location>
        <begin position="147"/>
        <end position="156"/>
    </location>
</feature>
<feature type="region of interest" description="Disordered" evidence="1">
    <location>
        <begin position="1987"/>
        <end position="2064"/>
    </location>
</feature>
<sequence length="2406" mass="256565">MGRKNSESSKYREWERERRERLNVSFNDLGSLLPNHDPAVVTSKVDILQKSAAYIRDLKKENSDLLLGCANKIQTKKIKRLQRYVEVLLLRVQQLAKLLKDAGITLPPEPPSITPLGEKPLRWSNKISAEDAEKAIQSIEKSPKGASQRKSKTTKKTSKDCGKVQQGKKRVTPESPAKSVNPKSPGSSTAETTSSESQLKSSQQSSTDTIVTLPRPENVLQESRSLPVSKVFGDTRVLTSLPQHIVNPDQQSGIIVIHTTGTGTLGTVPQQPPQSTCFVIDSGNGGGVGNPQANAIVASHPPTFEQRPTFVLAPNGSLLPVLSAPQFVAQPRQLIVSTSSPTVIPPKQSLAPLTFTAPANNFPCRKKLREVVYAKILPGDTSQVNKVPIPSIPRNRLRAITNSKDCSDSSSKASVKKKCSSPDKETSKINKNSPQKGCEKKLGKSVPETISSGRLPLSNTALAQNVCSSASDNCQNDKGSDVSVNSAGGAKENSADKRKRELDEQNSGDCVQQKKKKCENVISEEKSESTSSSAKQALGDASESHDVNLSHNNAFNSLVSSCSVSSYSIDALCKMNQKISSENSSEISKEEVPASTEKNPSGETISKNSSKVLESCNIHMAESIIPSTSAVSEGAGKSSVLEITEVIPNGSANSVGNIDSVGQLNSHNLQADGSNSVSSDMPDSNCAVANLTSDVNDSSVSRNAKESSSVDVENKGKDPSQPSILQSFGTSNFAPSNEESRKEREGRESSCEVSGVDESSLPPGTFSSDLFASLQVPSGHSESISPTAAFLLAFPLVSTLTGKTPDLGSDNHQMQPLTSMDSGSRDSEHSSGGCGSSFLQLGNLEDNSPSSSHSILSSLSSSNTSSLQPSILQKSNATLQPLLPSSIDRSFGHETVETDATLGSRNVNPTKEVPEKGMAVKEVSFIPSPTSGSLKESHMLQENSSLSQTTVSSSKDESLPSKKQNSKENNNESRNQTTGNISSEVSDLSSMPNMYSVNSNKSSTCDNNLVSSPSRNDRSPPSSNMSKSNVQPCPSHQLEPVSVDESAKKIASDVVSLPANNQQYAHYQLPYLSCSSTGVSESVPASNSIMTADAPGNNDSGNVRHDMQVFNHTLPNSSNSHVEFPGLHQNSSSLAYSSASQRYKTGDKTHSNDRKQIQHNSYPSNNYSQYNTTNALSSQVTTSSCFTVSSFTSSFPSSVSNSLFSSSTSTTPSMSFSSANSSLSLAAPSSYSDSVTFSASCNSTYLGSSSSYIPPIYSNSLSQLSTSTASYASTAFPPPPVSMLSADTACKTTNTVSKSTITSFTAASSNQINSFGSAISNSAMSSMPPTSYINSATSSNYDNGQKNSSLPIFSSHQRGSEILKGPNSSMQQKVHDHRNSSGNNNQNSEGVKSHNIFSIDQLNTQSYGYNYNDYASHVGSYVPQKPEMEMIVKKPPFTSSEGGNGTSRMPSSFSVAHNSSNFSILSWTTLSPMSAAPSSAADPPVNNINGKVDGYAAGGLSVENNSSTEKVSDSHGPTFPQSALPDIREITPSYSQLPAGNVVGTELSGSTGYHSSQAIGKQHSSRGHGSKQRQQVTNWMTAPDPIHSSTDFSHNNETVSNDNTRPDIFGNSSLSYSSNTGFYGHHNHVDVGYASNSHTTANGSTCPENESGLQSSTVGNNRVSMKACPSSSGGHSSIGDNVHLLQTKQSDSQQNQLLPSTYDKMASSSANYVHHSQGELPALPTLLGDLALGSCNSVKSYLPVYEENNSASSKMCKQDAAKTPSTSASSITCNTVLPAKDGRDGRQVSLNHDYGVSSFLSVSQLVENSKESSQQSQQKENDRGEKSRNRDVSKSSPSSRRNMRPSNVKRDGMGMAKEQLENSQTSHSSTHNSQSFCNQGIPPTVVSSNPTHLHAPPIPFPPYKSVHWPVNEISKMPDNSRNAANYKSSSSYSAEALIRPSLSTLPMESRIAESEIPAYGMDIHKFPISNGRGDHLYPDFVEGNGLSCNMDNAPHQQNQLKQQLPEQRQGNDNFRRSHHSHSERFNYPSSIAPSSTFHSHHHPHLPPPNFGGHDEYSVETGNSASTLGLPSNCMDFPFPHPKESAPLTSSTSNICLPLSYNPPNPCIGMGQSQNQQCRTQVEKTSVRNSSGGNCDDLQGRPSLEQIGRTKGECSVDGRSKQGAKETALHINNNSRTIPPLLPMESSSSSYLGHHHYHPHNHHSSPHHPGVSSMGPAPFTPINEPENQAPKLFSHLPPPSSGVTPSLPHHNAGGNSAGMCGSTSGGNISSGTLANFNLSTIFPEINDKQNHQNQMASSSSFAASSKNEKLCSVSSSAPILHPPPPPLAASYHHHQPHQHNHQSFPPPVDLGNRLPPPPSSVLHSNVGFNNLMVQSTPQVNGIAINSTLQPPPPSFSAPSFGNVLPGL</sequence>
<accession>A0A8K0NUI0</accession>
<feature type="compositionally biased region" description="Basic and acidic residues" evidence="1">
    <location>
        <begin position="1144"/>
        <end position="1156"/>
    </location>
</feature>
<protein>
    <recommendedName>
        <fullName evidence="2">BHLH domain-containing protein</fullName>
    </recommendedName>
</protein>
<reference evidence="3" key="1">
    <citation type="submission" date="2013-04" db="EMBL/GenBank/DDBJ databases">
        <authorList>
            <person name="Qu J."/>
            <person name="Murali S.C."/>
            <person name="Bandaranaike D."/>
            <person name="Bellair M."/>
            <person name="Blankenburg K."/>
            <person name="Chao H."/>
            <person name="Dinh H."/>
            <person name="Doddapaneni H."/>
            <person name="Downs B."/>
            <person name="Dugan-Rocha S."/>
            <person name="Elkadiri S."/>
            <person name="Gnanaolivu R.D."/>
            <person name="Hernandez B."/>
            <person name="Javaid M."/>
            <person name="Jayaseelan J.C."/>
            <person name="Lee S."/>
            <person name="Li M."/>
            <person name="Ming W."/>
            <person name="Munidasa M."/>
            <person name="Muniz J."/>
            <person name="Nguyen L."/>
            <person name="Ongeri F."/>
            <person name="Osuji N."/>
            <person name="Pu L.-L."/>
            <person name="Puazo M."/>
            <person name="Qu C."/>
            <person name="Quiroz J."/>
            <person name="Raj R."/>
            <person name="Weissenberger G."/>
            <person name="Xin Y."/>
            <person name="Zou X."/>
            <person name="Han Y."/>
            <person name="Richards S."/>
            <person name="Worley K."/>
            <person name="Muzny D."/>
            <person name="Gibbs R."/>
        </authorList>
    </citation>
    <scope>NUCLEOTIDE SEQUENCE</scope>
    <source>
        <strain evidence="3">Sampled in the wild</strain>
    </source>
</reference>
<feature type="region of interest" description="Disordered" evidence="1">
    <location>
        <begin position="1549"/>
        <end position="1606"/>
    </location>
</feature>
<evidence type="ECO:0000313" key="4">
    <source>
        <dbReference type="Proteomes" id="UP000792457"/>
    </source>
</evidence>
<feature type="compositionally biased region" description="Polar residues" evidence="1">
    <location>
        <begin position="977"/>
        <end position="1010"/>
    </location>
</feature>
<feature type="region of interest" description="Disordered" evidence="1">
    <location>
        <begin position="398"/>
        <end position="453"/>
    </location>
</feature>
<organism evidence="3 4">
    <name type="scientific">Ladona fulva</name>
    <name type="common">Scarce chaser dragonfly</name>
    <name type="synonym">Libellula fulva</name>
    <dbReference type="NCBI Taxonomy" id="123851"/>
    <lineage>
        <taxon>Eukaryota</taxon>
        <taxon>Metazoa</taxon>
        <taxon>Ecdysozoa</taxon>
        <taxon>Arthropoda</taxon>
        <taxon>Hexapoda</taxon>
        <taxon>Insecta</taxon>
        <taxon>Pterygota</taxon>
        <taxon>Palaeoptera</taxon>
        <taxon>Odonata</taxon>
        <taxon>Epiprocta</taxon>
        <taxon>Anisoptera</taxon>
        <taxon>Libelluloidea</taxon>
        <taxon>Libellulidae</taxon>
        <taxon>Ladona</taxon>
    </lineage>
</organism>
<feature type="region of interest" description="Disordered" evidence="1">
    <location>
        <begin position="2385"/>
        <end position="2406"/>
    </location>
</feature>
<dbReference type="SUPFAM" id="SSF47459">
    <property type="entry name" value="HLH, helix-loop-helix DNA-binding domain"/>
    <property type="match status" value="1"/>
</dbReference>
<dbReference type="InterPro" id="IPR036638">
    <property type="entry name" value="HLH_DNA-bd_sf"/>
</dbReference>
<feature type="compositionally biased region" description="Low complexity" evidence="1">
    <location>
        <begin position="1862"/>
        <end position="1875"/>
    </location>
</feature>
<feature type="region of interest" description="Disordered" evidence="1">
    <location>
        <begin position="2186"/>
        <end position="2226"/>
    </location>
</feature>
<dbReference type="PROSITE" id="PS50888">
    <property type="entry name" value="BHLH"/>
    <property type="match status" value="1"/>
</dbReference>
<feature type="region of interest" description="Disordered" evidence="1">
    <location>
        <begin position="1359"/>
        <end position="1391"/>
    </location>
</feature>
<feature type="compositionally biased region" description="Polar residues" evidence="1">
    <location>
        <begin position="1587"/>
        <end position="1603"/>
    </location>
</feature>
<feature type="compositionally biased region" description="Low complexity" evidence="1">
    <location>
        <begin position="1996"/>
        <end position="2008"/>
    </location>
</feature>
<feature type="compositionally biased region" description="Polar residues" evidence="1">
    <location>
        <begin position="1549"/>
        <end position="1559"/>
    </location>
</feature>
<dbReference type="OrthoDB" id="8197953at2759"/>
<feature type="domain" description="BHLH" evidence="2">
    <location>
        <begin position="6"/>
        <end position="58"/>
    </location>
</feature>
<feature type="compositionally biased region" description="Low complexity" evidence="1">
    <location>
        <begin position="847"/>
        <end position="860"/>
    </location>
</feature>
<feature type="compositionally biased region" description="Polar residues" evidence="1">
    <location>
        <begin position="720"/>
        <end position="737"/>
    </location>
</feature>
<dbReference type="Proteomes" id="UP000792457">
    <property type="component" value="Unassembled WGS sequence"/>
</dbReference>
<feature type="region of interest" description="Disordered" evidence="1">
    <location>
        <begin position="2237"/>
        <end position="2256"/>
    </location>
</feature>
<reference evidence="3" key="2">
    <citation type="submission" date="2017-10" db="EMBL/GenBank/DDBJ databases">
        <title>Ladona fulva Genome sequencing and assembly.</title>
        <authorList>
            <person name="Murali S."/>
            <person name="Richards S."/>
            <person name="Bandaranaike D."/>
            <person name="Bellair M."/>
            <person name="Blankenburg K."/>
            <person name="Chao H."/>
            <person name="Dinh H."/>
            <person name="Doddapaneni H."/>
            <person name="Dugan-Rocha S."/>
            <person name="Elkadiri S."/>
            <person name="Gnanaolivu R."/>
            <person name="Hernandez B."/>
            <person name="Skinner E."/>
            <person name="Javaid M."/>
            <person name="Lee S."/>
            <person name="Li M."/>
            <person name="Ming W."/>
            <person name="Munidasa M."/>
            <person name="Muniz J."/>
            <person name="Nguyen L."/>
            <person name="Hughes D."/>
            <person name="Osuji N."/>
            <person name="Pu L.-L."/>
            <person name="Puazo M."/>
            <person name="Qu C."/>
            <person name="Quiroz J."/>
            <person name="Raj R."/>
            <person name="Weissenberger G."/>
            <person name="Xin Y."/>
            <person name="Zou X."/>
            <person name="Han Y."/>
            <person name="Worley K."/>
            <person name="Muzny D."/>
            <person name="Gibbs R."/>
        </authorList>
    </citation>
    <scope>NUCLEOTIDE SEQUENCE</scope>
    <source>
        <strain evidence="3">Sampled in the wild</strain>
    </source>
</reference>
<feature type="compositionally biased region" description="Low complexity" evidence="1">
    <location>
        <begin position="1160"/>
        <end position="1170"/>
    </location>
</feature>